<keyword evidence="16" id="KW-1185">Reference proteome</keyword>
<dbReference type="GO" id="GO:0050661">
    <property type="term" value="F:NADP binding"/>
    <property type="evidence" value="ECO:0007669"/>
    <property type="project" value="InterPro"/>
</dbReference>
<reference evidence="15" key="2">
    <citation type="submission" date="2020-09" db="EMBL/GenBank/DDBJ databases">
        <authorList>
            <person name="Sun Q."/>
            <person name="Kim S."/>
        </authorList>
    </citation>
    <scope>NUCLEOTIDE SEQUENCE</scope>
    <source>
        <strain evidence="15">KCTC 32513</strain>
    </source>
</reference>
<dbReference type="EC" id="1.1.1.3" evidence="6"/>
<reference evidence="15" key="1">
    <citation type="journal article" date="2014" name="Int. J. Syst. Evol. Microbiol.">
        <title>Complete genome sequence of Corynebacterium casei LMG S-19264T (=DSM 44701T), isolated from a smear-ripened cheese.</title>
        <authorList>
            <consortium name="US DOE Joint Genome Institute (JGI-PGF)"/>
            <person name="Walter F."/>
            <person name="Albersmeier A."/>
            <person name="Kalinowski J."/>
            <person name="Ruckert C."/>
        </authorList>
    </citation>
    <scope>NUCLEOTIDE SEQUENCE</scope>
    <source>
        <strain evidence="15">KCTC 32513</strain>
    </source>
</reference>
<dbReference type="UniPathway" id="UPA00050">
    <property type="reaction ID" value="UER00063"/>
</dbReference>
<dbReference type="InterPro" id="IPR036393">
    <property type="entry name" value="AceGlu_kinase-like_sf"/>
</dbReference>
<dbReference type="PROSITE" id="PS01042">
    <property type="entry name" value="HOMOSER_DHGENASE"/>
    <property type="match status" value="1"/>
</dbReference>
<accession>A0A8J3G1K7</accession>
<keyword evidence="8" id="KW-0028">Amino-acid biosynthesis</keyword>
<comment type="caution">
    <text evidence="15">The sequence shown here is derived from an EMBL/GenBank/DDBJ whole genome shotgun (WGS) entry which is preliminary data.</text>
</comment>
<gene>
    <name evidence="15" type="ORF">GCM10009069_10040</name>
</gene>
<dbReference type="InterPro" id="IPR001048">
    <property type="entry name" value="Asp/Glu/Uridylate_kinase"/>
</dbReference>
<evidence type="ECO:0000256" key="1">
    <source>
        <dbReference type="ARBA" id="ARBA00004986"/>
    </source>
</evidence>
<dbReference type="SUPFAM" id="SSF51735">
    <property type="entry name" value="NAD(P)-binding Rossmann-fold domains"/>
    <property type="match status" value="1"/>
</dbReference>
<dbReference type="GO" id="GO:0009088">
    <property type="term" value="P:threonine biosynthetic process"/>
    <property type="evidence" value="ECO:0007669"/>
    <property type="project" value="UniProtKB-UniPathway"/>
</dbReference>
<dbReference type="Gene3D" id="3.40.50.720">
    <property type="entry name" value="NAD(P)-binding Rossmann-like Domain"/>
    <property type="match status" value="1"/>
</dbReference>
<dbReference type="RefSeq" id="WP_189496066.1">
    <property type="nucleotide sequence ID" value="NZ_BMZH01000003.1"/>
</dbReference>
<dbReference type="GO" id="GO:0004412">
    <property type="term" value="F:homoserine dehydrogenase activity"/>
    <property type="evidence" value="ECO:0007669"/>
    <property type="project" value="UniProtKB-EC"/>
</dbReference>
<sequence>MPVPTLVLNFGHSVLRSLTDYTEAASEIYRHYRNGWNIVAVTSAQGDQTDVLMAEARRIGPEGTSEGGGARNLPELLQLGERRSAALLALALERIGAPAFVRQARDLGLTADGDPMNAVLTGLNTGQLMQDLKDHDIVVMPGFVAIGEKDRAVLLGQGGSDLTALYVADQLGAPALLLKDVDGVYDRDPREASDQPLRRYGRVSYADVRRKAGPLIASRALDYAESTGQRFRIGKPGVAGSSQVGDVSDKPVEITSPKKLRIAMMGLGIVGGGVWRRVAEHSDRFEIVRVMVRSPEKYIDQGYPEALLTTESADLFAADPDIFIDVSGPIEPALQMTRDMLDKGVHVVSANKQAMATGGQALLDLAAQSTAQLLFSSAAGGGMPVLEMCIREKGRIARVEALLNGTTNFMLGEMDKGMTYDDALTLAQDRGYAEADPTSDVDGHDAAAKIRLVSLLGFGVELTPEQIERDTLAQVDEKLKPGTILKRVARVSGDTGKLVADLRLRALSPNNFLAKADGEDAHAVFDFTDGDRYVIRGKGAGRWPTTESVMADLYDLSNATP</sequence>
<evidence type="ECO:0000256" key="6">
    <source>
        <dbReference type="ARBA" id="ARBA00013213"/>
    </source>
</evidence>
<dbReference type="EMBL" id="BMZH01000003">
    <property type="protein sequence ID" value="GHA88979.1"/>
    <property type="molecule type" value="Genomic_DNA"/>
</dbReference>
<dbReference type="GO" id="GO:0009086">
    <property type="term" value="P:methionine biosynthetic process"/>
    <property type="evidence" value="ECO:0007669"/>
    <property type="project" value="UniProtKB-KW"/>
</dbReference>
<keyword evidence="10" id="KW-0560">Oxidoreductase</keyword>
<dbReference type="Proteomes" id="UP000634004">
    <property type="component" value="Unassembled WGS sequence"/>
</dbReference>
<dbReference type="Gene3D" id="3.40.1160.10">
    <property type="entry name" value="Acetylglutamate kinase-like"/>
    <property type="match status" value="1"/>
</dbReference>
<name>A0A8J3G1K7_9PROT</name>
<evidence type="ECO:0000259" key="14">
    <source>
        <dbReference type="Pfam" id="PF03447"/>
    </source>
</evidence>
<comment type="similarity">
    <text evidence="5">Belongs to the homoserine dehydrogenase family.</text>
</comment>
<evidence type="ECO:0000256" key="9">
    <source>
        <dbReference type="ARBA" id="ARBA00022697"/>
    </source>
</evidence>
<keyword evidence="11" id="KW-0486">Methionine biosynthesis</keyword>
<dbReference type="PANTHER" id="PTHR43331:SF1">
    <property type="entry name" value="HOMOSERINE DEHYDROGENASE"/>
    <property type="match status" value="1"/>
</dbReference>
<evidence type="ECO:0000256" key="2">
    <source>
        <dbReference type="ARBA" id="ARBA00005056"/>
    </source>
</evidence>
<evidence type="ECO:0000313" key="15">
    <source>
        <dbReference type="EMBL" id="GHA88979.1"/>
    </source>
</evidence>
<comment type="pathway">
    <text evidence="1">Amino-acid biosynthesis; L-methionine biosynthesis via de novo pathway; L-homoserine from L-aspartate: step 1/3.</text>
</comment>
<comment type="pathway">
    <text evidence="3">Amino-acid biosynthesis; L-methionine biosynthesis via de novo pathway; L-homoserine from L-aspartate: step 3/3.</text>
</comment>
<evidence type="ECO:0000256" key="4">
    <source>
        <dbReference type="ARBA" id="ARBA00005139"/>
    </source>
</evidence>
<feature type="domain" description="Homoserine dehydrogenase catalytic" evidence="13">
    <location>
        <begin position="392"/>
        <end position="553"/>
    </location>
</feature>
<feature type="domain" description="Aspartate/glutamate/uridylate kinase" evidence="12">
    <location>
        <begin position="5"/>
        <end position="210"/>
    </location>
</feature>
<evidence type="ECO:0000256" key="5">
    <source>
        <dbReference type="ARBA" id="ARBA00006753"/>
    </source>
</evidence>
<dbReference type="Pfam" id="PF03447">
    <property type="entry name" value="NAD_binding_3"/>
    <property type="match status" value="1"/>
</dbReference>
<proteinExistence type="inferred from homology"/>
<keyword evidence="9" id="KW-0791">Threonine biosynthesis</keyword>
<feature type="domain" description="Aspartate/homoserine dehydrogenase NAD-binding" evidence="14">
    <location>
        <begin position="266"/>
        <end position="375"/>
    </location>
</feature>
<comment type="pathway">
    <text evidence="4">Amino-acid biosynthesis; L-threonine biosynthesis; L-threonine from L-aspartate: step 1/5.</text>
</comment>
<dbReference type="InterPro" id="IPR005106">
    <property type="entry name" value="Asp/hSer_DH_NAD-bd"/>
</dbReference>
<evidence type="ECO:0000256" key="3">
    <source>
        <dbReference type="ARBA" id="ARBA00005062"/>
    </source>
</evidence>
<dbReference type="SUPFAM" id="SSF53633">
    <property type="entry name" value="Carbamate kinase-like"/>
    <property type="match status" value="1"/>
</dbReference>
<dbReference type="AlphaFoldDB" id="A0A8J3G1K7"/>
<evidence type="ECO:0000259" key="12">
    <source>
        <dbReference type="Pfam" id="PF00696"/>
    </source>
</evidence>
<dbReference type="SUPFAM" id="SSF55347">
    <property type="entry name" value="Glyceraldehyde-3-phosphate dehydrogenase-like, C-terminal domain"/>
    <property type="match status" value="1"/>
</dbReference>
<evidence type="ECO:0000259" key="13">
    <source>
        <dbReference type="Pfam" id="PF00742"/>
    </source>
</evidence>
<dbReference type="PANTHER" id="PTHR43331">
    <property type="entry name" value="HOMOSERINE DEHYDROGENASE"/>
    <property type="match status" value="1"/>
</dbReference>
<dbReference type="UniPathway" id="UPA00051">
    <property type="reaction ID" value="UER00465"/>
</dbReference>
<dbReference type="Pfam" id="PF00696">
    <property type="entry name" value="AA_kinase"/>
    <property type="match status" value="1"/>
</dbReference>
<dbReference type="Pfam" id="PF00742">
    <property type="entry name" value="Homoserine_dh"/>
    <property type="match status" value="1"/>
</dbReference>
<dbReference type="InterPro" id="IPR001342">
    <property type="entry name" value="HDH_cat"/>
</dbReference>
<evidence type="ECO:0000313" key="16">
    <source>
        <dbReference type="Proteomes" id="UP000634004"/>
    </source>
</evidence>
<dbReference type="InterPro" id="IPR036291">
    <property type="entry name" value="NAD(P)-bd_dom_sf"/>
</dbReference>
<evidence type="ECO:0000256" key="10">
    <source>
        <dbReference type="ARBA" id="ARBA00023002"/>
    </source>
</evidence>
<evidence type="ECO:0000256" key="11">
    <source>
        <dbReference type="ARBA" id="ARBA00023167"/>
    </source>
</evidence>
<evidence type="ECO:0000256" key="8">
    <source>
        <dbReference type="ARBA" id="ARBA00022605"/>
    </source>
</evidence>
<organism evidence="15 16">
    <name type="scientific">Algimonas arctica</name>
    <dbReference type="NCBI Taxonomy" id="1479486"/>
    <lineage>
        <taxon>Bacteria</taxon>
        <taxon>Pseudomonadati</taxon>
        <taxon>Pseudomonadota</taxon>
        <taxon>Alphaproteobacteria</taxon>
        <taxon>Maricaulales</taxon>
        <taxon>Robiginitomaculaceae</taxon>
        <taxon>Algimonas</taxon>
    </lineage>
</organism>
<dbReference type="InterPro" id="IPR019811">
    <property type="entry name" value="HDH_CS"/>
</dbReference>
<comment type="pathway">
    <text evidence="2">Amino-acid biosynthesis; L-threonine biosynthesis; L-threonine from L-aspartate: step 3/5.</text>
</comment>
<protein>
    <recommendedName>
        <fullName evidence="7">Homoserine dehydrogenase</fullName>
        <ecNumber evidence="6">1.1.1.3</ecNumber>
    </recommendedName>
</protein>
<dbReference type="Gene3D" id="3.30.360.10">
    <property type="entry name" value="Dihydrodipicolinate Reductase, domain 2"/>
    <property type="match status" value="1"/>
</dbReference>
<evidence type="ECO:0000256" key="7">
    <source>
        <dbReference type="ARBA" id="ARBA00013376"/>
    </source>
</evidence>